<dbReference type="GO" id="GO:0004521">
    <property type="term" value="F:RNA endonuclease activity"/>
    <property type="evidence" value="ECO:0007669"/>
    <property type="project" value="InterPro"/>
</dbReference>
<dbReference type="Proteomes" id="UP000030302">
    <property type="component" value="Chromosome"/>
</dbReference>
<evidence type="ECO:0000256" key="1">
    <source>
        <dbReference type="ARBA" id="ARBA00022722"/>
    </source>
</evidence>
<dbReference type="InterPro" id="IPR016191">
    <property type="entry name" value="Ribonuclease/ribotoxin"/>
</dbReference>
<dbReference type="OrthoDB" id="5326845at2"/>
<dbReference type="KEGG" id="care:LT85_3543"/>
<sequence length="140" mass="15970">MKNHATQRHFLGLNADFAVAMLRNSVLLLLGLLLSFQVFARESLSQDVVTVDQLPSEAQTTLILIKQGGPFPYAKDGVIFGNYEGMLPKQRRGYYHEYTVKTPRARNRGARRIIAGGNPQSSGEYYYTDNHYQTFRRIQE</sequence>
<dbReference type="STRING" id="279058.LT85_3543"/>
<dbReference type="InterPro" id="IPR000026">
    <property type="entry name" value="N1-like"/>
</dbReference>
<dbReference type="CDD" id="cd00607">
    <property type="entry name" value="RNase_Sa"/>
    <property type="match status" value="1"/>
</dbReference>
<keyword evidence="1" id="KW-0540">Nuclease</keyword>
<dbReference type="GO" id="GO:0016787">
    <property type="term" value="F:hydrolase activity"/>
    <property type="evidence" value="ECO:0007669"/>
    <property type="project" value="UniProtKB-KW"/>
</dbReference>
<accession>A0A0A1FDX5</accession>
<evidence type="ECO:0000313" key="3">
    <source>
        <dbReference type="EMBL" id="AIY42701.1"/>
    </source>
</evidence>
<proteinExistence type="predicted"/>
<reference evidence="4" key="1">
    <citation type="journal article" date="2014" name="Soil Biol. Biochem.">
        <title>Structure and function of bacterial communities in ageing soils: Insights from the Mendocino ecological staircase.</title>
        <authorList>
            <person name="Uroz S."/>
            <person name="Tech J.J."/>
            <person name="Sawaya N.A."/>
            <person name="Frey-Klett P."/>
            <person name="Leveau J.H.J."/>
        </authorList>
    </citation>
    <scope>NUCLEOTIDE SEQUENCE [LARGE SCALE GENOMIC DNA]</scope>
    <source>
        <strain evidence="4">Cal35</strain>
    </source>
</reference>
<dbReference type="EMBL" id="CP009962">
    <property type="protein sequence ID" value="AIY42701.1"/>
    <property type="molecule type" value="Genomic_DNA"/>
</dbReference>
<keyword evidence="2" id="KW-0378">Hydrolase</keyword>
<evidence type="ECO:0000256" key="2">
    <source>
        <dbReference type="ARBA" id="ARBA00022801"/>
    </source>
</evidence>
<dbReference type="Gene3D" id="3.10.450.30">
    <property type="entry name" value="Microbial ribonucleases"/>
    <property type="match status" value="1"/>
</dbReference>
<dbReference type="HOGENOM" id="CLU_112496_2_1_4"/>
<gene>
    <name evidence="3" type="ORF">LT85_3543</name>
</gene>
<keyword evidence="4" id="KW-1185">Reference proteome</keyword>
<evidence type="ECO:0000313" key="4">
    <source>
        <dbReference type="Proteomes" id="UP000030302"/>
    </source>
</evidence>
<dbReference type="GO" id="GO:0003723">
    <property type="term" value="F:RNA binding"/>
    <property type="evidence" value="ECO:0007669"/>
    <property type="project" value="InterPro"/>
</dbReference>
<protein>
    <submittedName>
        <fullName evidence="3">Guanine-specific ribonuclease N1 and T1</fullName>
    </submittedName>
</protein>
<dbReference type="Pfam" id="PF00545">
    <property type="entry name" value="Ribonuclease"/>
    <property type="match status" value="1"/>
</dbReference>
<dbReference type="SUPFAM" id="SSF53933">
    <property type="entry name" value="Microbial ribonucleases"/>
    <property type="match status" value="1"/>
</dbReference>
<organism evidence="3 4">
    <name type="scientific">Collimonas arenae</name>
    <dbReference type="NCBI Taxonomy" id="279058"/>
    <lineage>
        <taxon>Bacteria</taxon>
        <taxon>Pseudomonadati</taxon>
        <taxon>Pseudomonadota</taxon>
        <taxon>Betaproteobacteria</taxon>
        <taxon>Burkholderiales</taxon>
        <taxon>Oxalobacteraceae</taxon>
        <taxon>Collimonas</taxon>
    </lineage>
</organism>
<name>A0A0A1FDX5_9BURK</name>
<dbReference type="AlphaFoldDB" id="A0A0A1FDX5"/>